<dbReference type="PROSITE" id="PS51843">
    <property type="entry name" value="NR_LBD"/>
    <property type="match status" value="1"/>
</dbReference>
<evidence type="ECO:0000256" key="4">
    <source>
        <dbReference type="SAM" id="MobiDB-lite"/>
    </source>
</evidence>
<comment type="caution">
    <text evidence="6">The sequence shown here is derived from an EMBL/GenBank/DDBJ whole genome shotgun (WGS) entry which is preliminary data.</text>
</comment>
<dbReference type="PANTHER" id="PTHR24083">
    <property type="entry name" value="NUCLEAR HORMONE RECEPTOR"/>
    <property type="match status" value="1"/>
</dbReference>
<evidence type="ECO:0000259" key="5">
    <source>
        <dbReference type="PROSITE" id="PS51843"/>
    </source>
</evidence>
<feature type="domain" description="NR LBD" evidence="5">
    <location>
        <begin position="1"/>
        <end position="109"/>
    </location>
</feature>
<dbReference type="STRING" id="278856.A0A212EZ00"/>
<dbReference type="Pfam" id="PF00104">
    <property type="entry name" value="Hormone_recep"/>
    <property type="match status" value="1"/>
</dbReference>
<dbReference type="InParanoid" id="A0A212EZ00"/>
<reference evidence="6 7" key="1">
    <citation type="journal article" date="2011" name="Cell">
        <title>The monarch butterfly genome yields insights into long-distance migration.</title>
        <authorList>
            <person name="Zhan S."/>
            <person name="Merlin C."/>
            <person name="Boore J.L."/>
            <person name="Reppert S.M."/>
        </authorList>
    </citation>
    <scope>NUCLEOTIDE SEQUENCE [LARGE SCALE GENOMIC DNA]</scope>
    <source>
        <strain evidence="6">F-2</strain>
    </source>
</reference>
<feature type="compositionally biased region" description="Low complexity" evidence="4">
    <location>
        <begin position="132"/>
        <end position="144"/>
    </location>
</feature>
<dbReference type="Gene3D" id="1.10.565.10">
    <property type="entry name" value="Retinoid X Receptor"/>
    <property type="match status" value="1"/>
</dbReference>
<keyword evidence="2" id="KW-0804">Transcription</keyword>
<keyword evidence="7" id="KW-1185">Reference proteome</keyword>
<dbReference type="InterPro" id="IPR050274">
    <property type="entry name" value="Nuclear_hormone_rcpt_NR2"/>
</dbReference>
<evidence type="ECO:0000256" key="2">
    <source>
        <dbReference type="ARBA" id="ARBA00023163"/>
    </source>
</evidence>
<evidence type="ECO:0000256" key="3">
    <source>
        <dbReference type="ARBA" id="ARBA00023170"/>
    </source>
</evidence>
<dbReference type="EMBL" id="AGBW02011420">
    <property type="protein sequence ID" value="OWR46691.1"/>
    <property type="molecule type" value="Genomic_DNA"/>
</dbReference>
<keyword evidence="1" id="KW-0805">Transcription regulation</keyword>
<evidence type="ECO:0000313" key="7">
    <source>
        <dbReference type="Proteomes" id="UP000007151"/>
    </source>
</evidence>
<organism evidence="6 7">
    <name type="scientific">Danaus plexippus plexippus</name>
    <dbReference type="NCBI Taxonomy" id="278856"/>
    <lineage>
        <taxon>Eukaryota</taxon>
        <taxon>Metazoa</taxon>
        <taxon>Ecdysozoa</taxon>
        <taxon>Arthropoda</taxon>
        <taxon>Hexapoda</taxon>
        <taxon>Insecta</taxon>
        <taxon>Pterygota</taxon>
        <taxon>Neoptera</taxon>
        <taxon>Endopterygota</taxon>
        <taxon>Lepidoptera</taxon>
        <taxon>Glossata</taxon>
        <taxon>Ditrysia</taxon>
        <taxon>Papilionoidea</taxon>
        <taxon>Nymphalidae</taxon>
        <taxon>Danainae</taxon>
        <taxon>Danaini</taxon>
        <taxon>Danaina</taxon>
        <taxon>Danaus</taxon>
        <taxon>Danaus</taxon>
    </lineage>
</organism>
<keyword evidence="3 6" id="KW-0675">Receptor</keyword>
<accession>A0A212EZ00</accession>
<dbReference type="Proteomes" id="UP000007151">
    <property type="component" value="Unassembled WGS sequence"/>
</dbReference>
<feature type="region of interest" description="Disordered" evidence="4">
    <location>
        <begin position="132"/>
        <end position="153"/>
    </location>
</feature>
<proteinExistence type="predicted"/>
<dbReference type="AlphaFoldDB" id="A0A212EZ00"/>
<evidence type="ECO:0000256" key="1">
    <source>
        <dbReference type="ARBA" id="ARBA00023015"/>
    </source>
</evidence>
<evidence type="ECO:0000313" key="6">
    <source>
        <dbReference type="EMBL" id="OWR46691.1"/>
    </source>
</evidence>
<dbReference type="KEGG" id="dpl:KGM_201084"/>
<dbReference type="InterPro" id="IPR035500">
    <property type="entry name" value="NHR-like_dom_sf"/>
</dbReference>
<dbReference type="InterPro" id="IPR000536">
    <property type="entry name" value="Nucl_hrmn_rcpt_lig-bd"/>
</dbReference>
<sequence length="215" mass="24549">MKYSDAQWSVNDELRVTRMSIDQRFSSVPDACGLSDVTHIESLQEKSQCALEEYCRSQYPNQPTRFGKLLLRLPSLRTVSSQVIEQLFFVRLVGKTPIETLIRDMLLSGSSFSWPYMATMYRREAEDVVTSSSEFPEAEAAPSEDYFGSRVRDDRAEPCPDFDPISAFYPPKSTENEVFDTSNNCETQKNAQKTSMMIENLLNIRSDSCSQSRDK</sequence>
<protein>
    <submittedName>
        <fullName evidence="6">Steroid receptor seven-up isoforms B/C like protein</fullName>
    </submittedName>
</protein>
<dbReference type="SUPFAM" id="SSF48508">
    <property type="entry name" value="Nuclear receptor ligand-binding domain"/>
    <property type="match status" value="1"/>
</dbReference>
<name>A0A212EZ00_DANPL</name>
<gene>
    <name evidence="6" type="ORF">KGM_201084</name>
</gene>
<dbReference type="eggNOG" id="KOG3575">
    <property type="taxonomic scope" value="Eukaryota"/>
</dbReference>
<dbReference type="PRINTS" id="PR01282">
    <property type="entry name" value="COUPTNFACTOR"/>
</dbReference>